<protein>
    <submittedName>
        <fullName evidence="2">Uncharacterized protein</fullName>
    </submittedName>
</protein>
<proteinExistence type="predicted"/>
<accession>A0A4S8LX22</accession>
<evidence type="ECO:0000256" key="1">
    <source>
        <dbReference type="SAM" id="Phobius"/>
    </source>
</evidence>
<name>A0A4S8LX22_DENBC</name>
<feature type="transmembrane region" description="Helical" evidence="1">
    <location>
        <begin position="21"/>
        <end position="40"/>
    </location>
</feature>
<dbReference type="AlphaFoldDB" id="A0A4S8LX22"/>
<keyword evidence="3" id="KW-1185">Reference proteome</keyword>
<dbReference type="Proteomes" id="UP000297245">
    <property type="component" value="Unassembled WGS sequence"/>
</dbReference>
<evidence type="ECO:0000313" key="2">
    <source>
        <dbReference type="EMBL" id="THU93678.1"/>
    </source>
</evidence>
<keyword evidence="1" id="KW-0812">Transmembrane</keyword>
<evidence type="ECO:0000313" key="3">
    <source>
        <dbReference type="Proteomes" id="UP000297245"/>
    </source>
</evidence>
<reference evidence="2 3" key="1">
    <citation type="journal article" date="2019" name="Nat. Ecol. Evol.">
        <title>Megaphylogeny resolves global patterns of mushroom evolution.</title>
        <authorList>
            <person name="Varga T."/>
            <person name="Krizsan K."/>
            <person name="Foldi C."/>
            <person name="Dima B."/>
            <person name="Sanchez-Garcia M."/>
            <person name="Sanchez-Ramirez S."/>
            <person name="Szollosi G.J."/>
            <person name="Szarkandi J.G."/>
            <person name="Papp V."/>
            <person name="Albert L."/>
            <person name="Andreopoulos W."/>
            <person name="Angelini C."/>
            <person name="Antonin V."/>
            <person name="Barry K.W."/>
            <person name="Bougher N.L."/>
            <person name="Buchanan P."/>
            <person name="Buyck B."/>
            <person name="Bense V."/>
            <person name="Catcheside P."/>
            <person name="Chovatia M."/>
            <person name="Cooper J."/>
            <person name="Damon W."/>
            <person name="Desjardin D."/>
            <person name="Finy P."/>
            <person name="Geml J."/>
            <person name="Haridas S."/>
            <person name="Hughes K."/>
            <person name="Justo A."/>
            <person name="Karasinski D."/>
            <person name="Kautmanova I."/>
            <person name="Kiss B."/>
            <person name="Kocsube S."/>
            <person name="Kotiranta H."/>
            <person name="LaButti K.M."/>
            <person name="Lechner B.E."/>
            <person name="Liimatainen K."/>
            <person name="Lipzen A."/>
            <person name="Lukacs Z."/>
            <person name="Mihaltcheva S."/>
            <person name="Morgado L.N."/>
            <person name="Niskanen T."/>
            <person name="Noordeloos M.E."/>
            <person name="Ohm R.A."/>
            <person name="Ortiz-Santana B."/>
            <person name="Ovrebo C."/>
            <person name="Racz N."/>
            <person name="Riley R."/>
            <person name="Savchenko A."/>
            <person name="Shiryaev A."/>
            <person name="Soop K."/>
            <person name="Spirin V."/>
            <person name="Szebenyi C."/>
            <person name="Tomsovsky M."/>
            <person name="Tulloss R.E."/>
            <person name="Uehling J."/>
            <person name="Grigoriev I.V."/>
            <person name="Vagvolgyi C."/>
            <person name="Papp T."/>
            <person name="Martin F.M."/>
            <person name="Miettinen O."/>
            <person name="Hibbett D.S."/>
            <person name="Nagy L.G."/>
        </authorList>
    </citation>
    <scope>NUCLEOTIDE SEQUENCE [LARGE SCALE GENOMIC DNA]</scope>
    <source>
        <strain evidence="2 3">CBS 962.96</strain>
    </source>
</reference>
<organism evidence="2 3">
    <name type="scientific">Dendrothele bispora (strain CBS 962.96)</name>
    <dbReference type="NCBI Taxonomy" id="1314807"/>
    <lineage>
        <taxon>Eukaryota</taxon>
        <taxon>Fungi</taxon>
        <taxon>Dikarya</taxon>
        <taxon>Basidiomycota</taxon>
        <taxon>Agaricomycotina</taxon>
        <taxon>Agaricomycetes</taxon>
        <taxon>Agaricomycetidae</taxon>
        <taxon>Agaricales</taxon>
        <taxon>Agaricales incertae sedis</taxon>
        <taxon>Dendrothele</taxon>
    </lineage>
</organism>
<gene>
    <name evidence="2" type="ORF">K435DRAFT_799516</name>
</gene>
<keyword evidence="1" id="KW-1133">Transmembrane helix</keyword>
<dbReference type="EMBL" id="ML179243">
    <property type="protein sequence ID" value="THU93678.1"/>
    <property type="molecule type" value="Genomic_DNA"/>
</dbReference>
<sequence>MEEVKEDIGVERRILRTIYSIPLSSVLISIFITISYIPIYPLNLTPTSQRDNKGYLLSFPKNLRPILRPAKSLHPGWTIIFTSWSRNDHGNEVVKAVTKQNWRGDNAFRGINVVRTAVLFGENKTHEVDVFKYKRALKVVVQREREIRDWLCEENEEVGIGTYERE</sequence>
<keyword evidence="1" id="KW-0472">Membrane</keyword>